<keyword evidence="2" id="KW-1185">Reference proteome</keyword>
<dbReference type="Proteomes" id="UP001165121">
    <property type="component" value="Unassembled WGS sequence"/>
</dbReference>
<gene>
    <name evidence="1" type="ORF">Pfra01_003048900</name>
</gene>
<evidence type="ECO:0000313" key="2">
    <source>
        <dbReference type="Proteomes" id="UP001165121"/>
    </source>
</evidence>
<accession>A0A9W7DD12</accession>
<sequence length="142" mass="16011">MTTWASILESVWSAQHRETTRMNESKQLQTSGSRLQARLDHAMQQLAWLFAVARHMQLFLSPEFFQPLIDPSCSCVAYLKCGNAGVTLVKFGTQRTGQSNTVFQFGTQPHDQSTAPWASALDFNIMTVTTAQSTLQPRWLCR</sequence>
<name>A0A9W7DD12_9STRA</name>
<protein>
    <submittedName>
        <fullName evidence="1">Unnamed protein product</fullName>
    </submittedName>
</protein>
<proteinExistence type="predicted"/>
<dbReference type="AlphaFoldDB" id="A0A9W7DD12"/>
<organism evidence="1 2">
    <name type="scientific">Phytophthora fragariaefolia</name>
    <dbReference type="NCBI Taxonomy" id="1490495"/>
    <lineage>
        <taxon>Eukaryota</taxon>
        <taxon>Sar</taxon>
        <taxon>Stramenopiles</taxon>
        <taxon>Oomycota</taxon>
        <taxon>Peronosporomycetes</taxon>
        <taxon>Peronosporales</taxon>
        <taxon>Peronosporaceae</taxon>
        <taxon>Phytophthora</taxon>
    </lineage>
</organism>
<dbReference type="EMBL" id="BSXT01019188">
    <property type="protein sequence ID" value="GMG17998.1"/>
    <property type="molecule type" value="Genomic_DNA"/>
</dbReference>
<evidence type="ECO:0000313" key="1">
    <source>
        <dbReference type="EMBL" id="GMG17998.1"/>
    </source>
</evidence>
<reference evidence="1" key="1">
    <citation type="submission" date="2023-04" db="EMBL/GenBank/DDBJ databases">
        <title>Phytophthora fragariaefolia NBRC 109709.</title>
        <authorList>
            <person name="Ichikawa N."/>
            <person name="Sato H."/>
            <person name="Tonouchi N."/>
        </authorList>
    </citation>
    <scope>NUCLEOTIDE SEQUENCE</scope>
    <source>
        <strain evidence="1">NBRC 109709</strain>
    </source>
</reference>
<comment type="caution">
    <text evidence="1">The sequence shown here is derived from an EMBL/GenBank/DDBJ whole genome shotgun (WGS) entry which is preliminary data.</text>
</comment>